<accession>A0ABV8J5S4</accession>
<dbReference type="Gene3D" id="2.115.10.20">
    <property type="entry name" value="Glycosyl hydrolase domain, family 43"/>
    <property type="match status" value="1"/>
</dbReference>
<dbReference type="Gene3D" id="2.60.120.260">
    <property type="entry name" value="Galactose-binding domain-like"/>
    <property type="match status" value="1"/>
</dbReference>
<name>A0ABV8J5S4_9ACTN</name>
<dbReference type="EMBL" id="JBHSBL010000029">
    <property type="protein sequence ID" value="MFC4071977.1"/>
    <property type="molecule type" value="Genomic_DNA"/>
</dbReference>
<comment type="similarity">
    <text evidence="1 4">Belongs to the glycosyl hydrolase 43 family.</text>
</comment>
<evidence type="ECO:0000313" key="7">
    <source>
        <dbReference type="Proteomes" id="UP001595867"/>
    </source>
</evidence>
<evidence type="ECO:0000313" key="6">
    <source>
        <dbReference type="EMBL" id="MFC4071977.1"/>
    </source>
</evidence>
<evidence type="ECO:0000256" key="4">
    <source>
        <dbReference type="RuleBase" id="RU361187"/>
    </source>
</evidence>
<dbReference type="PANTHER" id="PTHR42812:SF14">
    <property type="entry name" value="SECRETED PROTEIN"/>
    <property type="match status" value="1"/>
</dbReference>
<dbReference type="RefSeq" id="WP_378072848.1">
    <property type="nucleotide sequence ID" value="NZ_JBHSBL010000029.1"/>
</dbReference>
<proteinExistence type="inferred from homology"/>
<evidence type="ECO:0000259" key="5">
    <source>
        <dbReference type="PROSITE" id="PS50022"/>
    </source>
</evidence>
<keyword evidence="7" id="KW-1185">Reference proteome</keyword>
<dbReference type="SUPFAM" id="SSF49265">
    <property type="entry name" value="Fibronectin type III"/>
    <property type="match status" value="1"/>
</dbReference>
<reference evidence="7" key="1">
    <citation type="journal article" date="2019" name="Int. J. Syst. Evol. Microbiol.">
        <title>The Global Catalogue of Microorganisms (GCM) 10K type strain sequencing project: providing services to taxonomists for standard genome sequencing and annotation.</title>
        <authorList>
            <consortium name="The Broad Institute Genomics Platform"/>
            <consortium name="The Broad Institute Genome Sequencing Center for Infectious Disease"/>
            <person name="Wu L."/>
            <person name="Ma J."/>
        </authorList>
    </citation>
    <scope>NUCLEOTIDE SEQUENCE [LARGE SCALE GENOMIC DNA]</scope>
    <source>
        <strain evidence="7">TBRC 5832</strain>
    </source>
</reference>
<evidence type="ECO:0000256" key="1">
    <source>
        <dbReference type="ARBA" id="ARBA00009865"/>
    </source>
</evidence>
<keyword evidence="2 4" id="KW-0378">Hydrolase</keyword>
<dbReference type="CDD" id="cd08982">
    <property type="entry name" value="GH43-like"/>
    <property type="match status" value="1"/>
</dbReference>
<dbReference type="SUPFAM" id="SSF75005">
    <property type="entry name" value="Arabinanase/levansucrase/invertase"/>
    <property type="match status" value="1"/>
</dbReference>
<keyword evidence="3 4" id="KW-0326">Glycosidase</keyword>
<dbReference type="Gene3D" id="2.60.40.10">
    <property type="entry name" value="Immunoglobulins"/>
    <property type="match status" value="1"/>
</dbReference>
<dbReference type="Pfam" id="PF04616">
    <property type="entry name" value="Glyco_hydro_43"/>
    <property type="match status" value="1"/>
</dbReference>
<dbReference type="Proteomes" id="UP001595867">
    <property type="component" value="Unassembled WGS sequence"/>
</dbReference>
<protein>
    <submittedName>
        <fullName evidence="6">Family 43 glycosylhydrolase</fullName>
    </submittedName>
</protein>
<dbReference type="InterPro" id="IPR000421">
    <property type="entry name" value="FA58C"/>
</dbReference>
<evidence type="ECO:0000256" key="3">
    <source>
        <dbReference type="ARBA" id="ARBA00023295"/>
    </source>
</evidence>
<dbReference type="InterPro" id="IPR036116">
    <property type="entry name" value="FN3_sf"/>
</dbReference>
<dbReference type="InterPro" id="IPR008979">
    <property type="entry name" value="Galactose-bd-like_sf"/>
</dbReference>
<dbReference type="InterPro" id="IPR006710">
    <property type="entry name" value="Glyco_hydro_43"/>
</dbReference>
<feature type="domain" description="F5/8 type C" evidence="5">
    <location>
        <begin position="322"/>
        <end position="485"/>
    </location>
</feature>
<gene>
    <name evidence="6" type="ORF">ACFO0C_44185</name>
</gene>
<dbReference type="InterPro" id="IPR013783">
    <property type="entry name" value="Ig-like_fold"/>
</dbReference>
<dbReference type="InterPro" id="IPR051795">
    <property type="entry name" value="Glycosyl_Hydrlase_43"/>
</dbReference>
<organism evidence="6 7">
    <name type="scientific">Actinoplanes subglobosus</name>
    <dbReference type="NCBI Taxonomy" id="1547892"/>
    <lineage>
        <taxon>Bacteria</taxon>
        <taxon>Bacillati</taxon>
        <taxon>Actinomycetota</taxon>
        <taxon>Actinomycetes</taxon>
        <taxon>Micromonosporales</taxon>
        <taxon>Micromonosporaceae</taxon>
        <taxon>Actinoplanes</taxon>
    </lineage>
</organism>
<dbReference type="InterPro" id="IPR023296">
    <property type="entry name" value="Glyco_hydro_beta-prop_sf"/>
</dbReference>
<dbReference type="SUPFAM" id="SSF49785">
    <property type="entry name" value="Galactose-binding domain-like"/>
    <property type="match status" value="1"/>
</dbReference>
<evidence type="ECO:0000256" key="2">
    <source>
        <dbReference type="ARBA" id="ARBA00022801"/>
    </source>
</evidence>
<sequence length="569" mass="62729">MTIRLFANPLDLPYRFQHVTLAWRKHHYREAADPSVVRFQGRYLLFASMSGGFWHSTDLHDWRFTATPDLPVHDYAPDVREIDGQLVVCASRRGRPCDFYRTADPLAGSWEVIPGEVAFWDPNLFQDDDGRVYLYEGCSANRPIRGVELDRHTLRRIGEPVDLIAGNPDEHGWETPAEDYDAARIDRGLVMRMLFGRRPFIEGAWMVKHDGRYHLQYAAPATQYNGYADGTYLGASPLGPFTYVPQSPFSAKPGGFITGAGHGSTFTDEHGNWWHAATMRISRHHDFERRLGLFPAGFDDDGVFFCNQEFADYPLLLPDGPADPWSLTGHQMLLSAGAPVTASSADPGHPAGLAVTEDVRTWWRAATTHAGEWVTVELPAGSVTHTLQVNTIEDGPDHPAPPPIPAQRGLLGSRILVPSDVPAPFRLEGSADGEDWTLLRDGTRSHEFVVLDPPRPLRYVRVTGGRHPLGTAFAISGLRVFGLGSGQPPAAAEPTVNGAVVSWPAVPGADGYNVRYGLAPDKLYHCWQVSVPSLTLRSLNAGHRYWVAVDTFNASGVTRGTPFGIEETT</sequence>
<dbReference type="PROSITE" id="PS50022">
    <property type="entry name" value="FA58C_3"/>
    <property type="match status" value="1"/>
</dbReference>
<comment type="caution">
    <text evidence="6">The sequence shown here is derived from an EMBL/GenBank/DDBJ whole genome shotgun (WGS) entry which is preliminary data.</text>
</comment>
<dbReference type="PANTHER" id="PTHR42812">
    <property type="entry name" value="BETA-XYLOSIDASE"/>
    <property type="match status" value="1"/>
</dbReference>